<reference evidence="3" key="1">
    <citation type="submission" date="2017-02" db="EMBL/GenBank/DDBJ databases">
        <authorList>
            <person name="Varghese N."/>
            <person name="Submissions S."/>
        </authorList>
    </citation>
    <scope>NUCLEOTIDE SEQUENCE [LARGE SCALE GENOMIC DNA]</scope>
    <source>
        <strain evidence="3">USBA 369</strain>
    </source>
</reference>
<feature type="chain" id="PRO_5012956183" evidence="1">
    <location>
        <begin position="24"/>
        <end position="83"/>
    </location>
</feature>
<dbReference type="EMBL" id="FUXL01000003">
    <property type="protein sequence ID" value="SJZ81136.1"/>
    <property type="molecule type" value="Genomic_DNA"/>
</dbReference>
<proteinExistence type="predicted"/>
<accession>A0A1T4NQ04</accession>
<dbReference type="OrthoDB" id="8305173at2"/>
<organism evidence="2 3">
    <name type="scientific">Consotaella salsifontis</name>
    <dbReference type="NCBI Taxonomy" id="1365950"/>
    <lineage>
        <taxon>Bacteria</taxon>
        <taxon>Pseudomonadati</taxon>
        <taxon>Pseudomonadota</taxon>
        <taxon>Alphaproteobacteria</taxon>
        <taxon>Hyphomicrobiales</taxon>
        <taxon>Aurantimonadaceae</taxon>
        <taxon>Consotaella</taxon>
    </lineage>
</organism>
<dbReference type="AlphaFoldDB" id="A0A1T4NQ04"/>
<feature type="signal peptide" evidence="1">
    <location>
        <begin position="1"/>
        <end position="23"/>
    </location>
</feature>
<dbReference type="STRING" id="1365950.SAMN05428963_103120"/>
<protein>
    <submittedName>
        <fullName evidence="2">Uncharacterized protein</fullName>
    </submittedName>
</protein>
<dbReference type="Proteomes" id="UP000190135">
    <property type="component" value="Unassembled WGS sequence"/>
</dbReference>
<evidence type="ECO:0000256" key="1">
    <source>
        <dbReference type="SAM" id="SignalP"/>
    </source>
</evidence>
<sequence>MAFPKKALAGGALLSLLALPAFAVVVNPASSVNSPEKQASVNLSVAGVPVPTPRPELTADNSVEVQRNANGIRLVGPRFFPDH</sequence>
<keyword evidence="3" id="KW-1185">Reference proteome</keyword>
<dbReference type="RefSeq" id="WP_078707234.1">
    <property type="nucleotide sequence ID" value="NZ_FUXL01000003.1"/>
</dbReference>
<gene>
    <name evidence="2" type="ORF">SAMN05428963_103120</name>
</gene>
<name>A0A1T4NQ04_9HYPH</name>
<keyword evidence="1" id="KW-0732">Signal</keyword>
<evidence type="ECO:0000313" key="2">
    <source>
        <dbReference type="EMBL" id="SJZ81136.1"/>
    </source>
</evidence>
<evidence type="ECO:0000313" key="3">
    <source>
        <dbReference type="Proteomes" id="UP000190135"/>
    </source>
</evidence>